<dbReference type="Proteomes" id="UP000054097">
    <property type="component" value="Unassembled WGS sequence"/>
</dbReference>
<organism evidence="2 3">
    <name type="scientific">Serendipita vermifera MAFF 305830</name>
    <dbReference type="NCBI Taxonomy" id="933852"/>
    <lineage>
        <taxon>Eukaryota</taxon>
        <taxon>Fungi</taxon>
        <taxon>Dikarya</taxon>
        <taxon>Basidiomycota</taxon>
        <taxon>Agaricomycotina</taxon>
        <taxon>Agaricomycetes</taxon>
        <taxon>Sebacinales</taxon>
        <taxon>Serendipitaceae</taxon>
        <taxon>Serendipita</taxon>
    </lineage>
</organism>
<dbReference type="EMBL" id="KN824286">
    <property type="protein sequence ID" value="KIM30018.1"/>
    <property type="molecule type" value="Genomic_DNA"/>
</dbReference>
<feature type="region of interest" description="Disordered" evidence="1">
    <location>
        <begin position="72"/>
        <end position="97"/>
    </location>
</feature>
<evidence type="ECO:0000256" key="1">
    <source>
        <dbReference type="SAM" id="MobiDB-lite"/>
    </source>
</evidence>
<evidence type="ECO:0000313" key="2">
    <source>
        <dbReference type="EMBL" id="KIM30018.1"/>
    </source>
</evidence>
<name>A0A0C2WV09_SERVB</name>
<evidence type="ECO:0000313" key="3">
    <source>
        <dbReference type="Proteomes" id="UP000054097"/>
    </source>
</evidence>
<feature type="non-terminal residue" evidence="2">
    <location>
        <position position="97"/>
    </location>
</feature>
<reference evidence="2 3" key="1">
    <citation type="submission" date="2014-04" db="EMBL/GenBank/DDBJ databases">
        <authorList>
            <consortium name="DOE Joint Genome Institute"/>
            <person name="Kuo A."/>
            <person name="Zuccaro A."/>
            <person name="Kohler A."/>
            <person name="Nagy L.G."/>
            <person name="Floudas D."/>
            <person name="Copeland A."/>
            <person name="Barry K.W."/>
            <person name="Cichocki N."/>
            <person name="Veneault-Fourrey C."/>
            <person name="LaButti K."/>
            <person name="Lindquist E.A."/>
            <person name="Lipzen A."/>
            <person name="Lundell T."/>
            <person name="Morin E."/>
            <person name="Murat C."/>
            <person name="Sun H."/>
            <person name="Tunlid A."/>
            <person name="Henrissat B."/>
            <person name="Grigoriev I.V."/>
            <person name="Hibbett D.S."/>
            <person name="Martin F."/>
            <person name="Nordberg H.P."/>
            <person name="Cantor M.N."/>
            <person name="Hua S.X."/>
        </authorList>
    </citation>
    <scope>NUCLEOTIDE SEQUENCE [LARGE SCALE GENOMIC DNA]</scope>
    <source>
        <strain evidence="2 3">MAFF 305830</strain>
    </source>
</reference>
<feature type="region of interest" description="Disordered" evidence="1">
    <location>
        <begin position="1"/>
        <end position="56"/>
    </location>
</feature>
<reference evidence="3" key="2">
    <citation type="submission" date="2015-01" db="EMBL/GenBank/DDBJ databases">
        <title>Evolutionary Origins and Diversification of the Mycorrhizal Mutualists.</title>
        <authorList>
            <consortium name="DOE Joint Genome Institute"/>
            <consortium name="Mycorrhizal Genomics Consortium"/>
            <person name="Kohler A."/>
            <person name="Kuo A."/>
            <person name="Nagy L.G."/>
            <person name="Floudas D."/>
            <person name="Copeland A."/>
            <person name="Barry K.W."/>
            <person name="Cichocki N."/>
            <person name="Veneault-Fourrey C."/>
            <person name="LaButti K."/>
            <person name="Lindquist E.A."/>
            <person name="Lipzen A."/>
            <person name="Lundell T."/>
            <person name="Morin E."/>
            <person name="Murat C."/>
            <person name="Riley R."/>
            <person name="Ohm R."/>
            <person name="Sun H."/>
            <person name="Tunlid A."/>
            <person name="Henrissat B."/>
            <person name="Grigoriev I.V."/>
            <person name="Hibbett D.S."/>
            <person name="Martin F."/>
        </authorList>
    </citation>
    <scope>NUCLEOTIDE SEQUENCE [LARGE SCALE GENOMIC DNA]</scope>
    <source>
        <strain evidence="3">MAFF 305830</strain>
    </source>
</reference>
<feature type="compositionally biased region" description="Pro residues" evidence="1">
    <location>
        <begin position="86"/>
        <end position="97"/>
    </location>
</feature>
<dbReference type="HOGENOM" id="CLU_2365405_0_0_1"/>
<dbReference type="AlphaFoldDB" id="A0A0C2WV09"/>
<gene>
    <name evidence="2" type="ORF">M408DRAFT_22444</name>
</gene>
<proteinExistence type="predicted"/>
<keyword evidence="3" id="KW-1185">Reference proteome</keyword>
<protein>
    <submittedName>
        <fullName evidence="2">Uncharacterized protein</fullName>
    </submittedName>
</protein>
<accession>A0A0C2WV09</accession>
<sequence length="97" mass="10377">MPPESPGLDTPSGFDWAEHTEKDSQIPPLPTESVPVRHPTGAAGVEPARYSAEATNETKVEVRAGKFLSPLRINGRVKKSERGLPSPRPPPNPNASS</sequence>